<feature type="non-terminal residue" evidence="1">
    <location>
        <position position="63"/>
    </location>
</feature>
<organism evidence="1 2">
    <name type="scientific">Cirrhinus mrigala</name>
    <name type="common">Mrigala</name>
    <dbReference type="NCBI Taxonomy" id="683832"/>
    <lineage>
        <taxon>Eukaryota</taxon>
        <taxon>Metazoa</taxon>
        <taxon>Chordata</taxon>
        <taxon>Craniata</taxon>
        <taxon>Vertebrata</taxon>
        <taxon>Euteleostomi</taxon>
        <taxon>Actinopterygii</taxon>
        <taxon>Neopterygii</taxon>
        <taxon>Teleostei</taxon>
        <taxon>Ostariophysi</taxon>
        <taxon>Cypriniformes</taxon>
        <taxon>Cyprinidae</taxon>
        <taxon>Labeoninae</taxon>
        <taxon>Labeonini</taxon>
        <taxon>Cirrhinus</taxon>
    </lineage>
</organism>
<gene>
    <name evidence="1" type="ORF">M9458_047541</name>
</gene>
<comment type="caution">
    <text evidence="1">The sequence shown here is derived from an EMBL/GenBank/DDBJ whole genome shotgun (WGS) entry which is preliminary data.</text>
</comment>
<protein>
    <submittedName>
        <fullName evidence="1">Uncharacterized protein</fullName>
    </submittedName>
</protein>
<evidence type="ECO:0000313" key="1">
    <source>
        <dbReference type="EMBL" id="KAL0156295.1"/>
    </source>
</evidence>
<keyword evidence="2" id="KW-1185">Reference proteome</keyword>
<sequence>MLRGDDAEYQRRYHTLGNTRRLSNPDMEAFAKLHKSGDMEHQRNKYPPQHAATLVNTNCARQQ</sequence>
<dbReference type="AlphaFoldDB" id="A0ABD0N3I4"/>
<name>A0ABD0N3I4_CIRMR</name>
<proteinExistence type="predicted"/>
<dbReference type="EMBL" id="JAMKFB020000024">
    <property type="protein sequence ID" value="KAL0156295.1"/>
    <property type="molecule type" value="Genomic_DNA"/>
</dbReference>
<reference evidence="1 2" key="1">
    <citation type="submission" date="2024-05" db="EMBL/GenBank/DDBJ databases">
        <title>Genome sequencing and assembly of Indian major carp, Cirrhinus mrigala (Hamilton, 1822).</title>
        <authorList>
            <person name="Mohindra V."/>
            <person name="Chowdhury L.M."/>
            <person name="Lal K."/>
            <person name="Jena J.K."/>
        </authorList>
    </citation>
    <scope>NUCLEOTIDE SEQUENCE [LARGE SCALE GENOMIC DNA]</scope>
    <source>
        <strain evidence="1">CM1030</strain>
        <tissue evidence="1">Blood</tissue>
    </source>
</reference>
<accession>A0ABD0N3I4</accession>
<dbReference type="Proteomes" id="UP001529510">
    <property type="component" value="Unassembled WGS sequence"/>
</dbReference>
<evidence type="ECO:0000313" key="2">
    <source>
        <dbReference type="Proteomes" id="UP001529510"/>
    </source>
</evidence>